<evidence type="ECO:0000256" key="1">
    <source>
        <dbReference type="ARBA" id="ARBA00010617"/>
    </source>
</evidence>
<keyword evidence="2" id="KW-0349">Heme</keyword>
<dbReference type="PANTHER" id="PTHR46696:SF6">
    <property type="entry name" value="P450, PUTATIVE (EUROFUNG)-RELATED"/>
    <property type="match status" value="1"/>
</dbReference>
<evidence type="ECO:0000313" key="3">
    <source>
        <dbReference type="EMBL" id="MDQ1105697.1"/>
    </source>
</evidence>
<dbReference type="InterPro" id="IPR002397">
    <property type="entry name" value="Cyt_P450_B"/>
</dbReference>
<keyword evidence="2" id="KW-0408">Iron</keyword>
<dbReference type="PRINTS" id="PR00385">
    <property type="entry name" value="P450"/>
</dbReference>
<dbReference type="AlphaFoldDB" id="A0AAJ1X4K7"/>
<dbReference type="GO" id="GO:0020037">
    <property type="term" value="F:heme binding"/>
    <property type="evidence" value="ECO:0007669"/>
    <property type="project" value="InterPro"/>
</dbReference>
<dbReference type="PANTHER" id="PTHR46696">
    <property type="entry name" value="P450, PUTATIVE (EUROFUNG)-RELATED"/>
    <property type="match status" value="1"/>
</dbReference>
<dbReference type="EMBL" id="JAUTAN010000001">
    <property type="protein sequence ID" value="MDQ1105697.1"/>
    <property type="molecule type" value="Genomic_DNA"/>
</dbReference>
<dbReference type="GO" id="GO:0016705">
    <property type="term" value="F:oxidoreductase activity, acting on paired donors, with incorporation or reduction of molecular oxygen"/>
    <property type="evidence" value="ECO:0007669"/>
    <property type="project" value="InterPro"/>
</dbReference>
<dbReference type="Pfam" id="PF00067">
    <property type="entry name" value="p450"/>
    <property type="match status" value="1"/>
</dbReference>
<dbReference type="GO" id="GO:0005506">
    <property type="term" value="F:iron ion binding"/>
    <property type="evidence" value="ECO:0007669"/>
    <property type="project" value="InterPro"/>
</dbReference>
<name>A0AAJ1X4K7_9ACTN</name>
<keyword evidence="2" id="KW-0560">Oxidoreductase</keyword>
<dbReference type="PRINTS" id="PR00359">
    <property type="entry name" value="BP450"/>
</dbReference>
<protein>
    <submittedName>
        <fullName evidence="3">Cytochrome P450</fullName>
    </submittedName>
</protein>
<gene>
    <name evidence="3" type="ORF">QE405_002981</name>
</gene>
<organism evidence="3 4">
    <name type="scientific">Nocardioides zeae</name>
    <dbReference type="NCBI Taxonomy" id="1457234"/>
    <lineage>
        <taxon>Bacteria</taxon>
        <taxon>Bacillati</taxon>
        <taxon>Actinomycetota</taxon>
        <taxon>Actinomycetes</taxon>
        <taxon>Propionibacteriales</taxon>
        <taxon>Nocardioidaceae</taxon>
        <taxon>Nocardioides</taxon>
    </lineage>
</organism>
<dbReference type="Gene3D" id="1.10.630.10">
    <property type="entry name" value="Cytochrome P450"/>
    <property type="match status" value="1"/>
</dbReference>
<dbReference type="InterPro" id="IPR017972">
    <property type="entry name" value="Cyt_P450_CS"/>
</dbReference>
<reference evidence="3" key="1">
    <citation type="submission" date="2023-07" db="EMBL/GenBank/DDBJ databases">
        <title>Functional and genomic diversity of the sorghum phyllosphere microbiome.</title>
        <authorList>
            <person name="Shade A."/>
        </authorList>
    </citation>
    <scope>NUCLEOTIDE SEQUENCE</scope>
    <source>
        <strain evidence="3">SORGH_AS_1067</strain>
    </source>
</reference>
<sequence length="404" mass="44526">MMTQGGDATGSPVCPVAHDSAAFDPYDPTLGEPGVWAVYEEVRAAGPVARSEERGGFWTLTGFDDVRTALRDHETYASGWGHRLPTDGSHRSIPIDTDPPLHTHYRTIMGLALSPARIRDMAPFLRQMVSTIVDDYAREGGGDAVRAISLAIPLQVLTELVGFSQHTVNRFRELTEEMWSRVPQVPFAEARASIFDLMAEEVERHRQEPADDFVDALLGATVGDRPIEDDERLRVLGTLAVAGHESTMNAISMLLWTLATHEEEQSALRADPSLAPKYIEELLRLRTPVQNIARRATCPVDVAGQRIDEGDSVLLSYAAANRDPAKFDRPTEFVPGRSERGHLGFGWGIHQCMGAALVRSELTMLLEELCKRPPLRLDGEVEWSPLQGGTHLGPARLPLRFEGA</sequence>
<evidence type="ECO:0000256" key="2">
    <source>
        <dbReference type="RuleBase" id="RU000461"/>
    </source>
</evidence>
<dbReference type="Proteomes" id="UP001239215">
    <property type="component" value="Unassembled WGS sequence"/>
</dbReference>
<dbReference type="SUPFAM" id="SSF48264">
    <property type="entry name" value="Cytochrome P450"/>
    <property type="match status" value="1"/>
</dbReference>
<dbReference type="GO" id="GO:0004497">
    <property type="term" value="F:monooxygenase activity"/>
    <property type="evidence" value="ECO:0007669"/>
    <property type="project" value="UniProtKB-KW"/>
</dbReference>
<proteinExistence type="inferred from homology"/>
<dbReference type="PROSITE" id="PS00086">
    <property type="entry name" value="CYTOCHROME_P450"/>
    <property type="match status" value="1"/>
</dbReference>
<dbReference type="InterPro" id="IPR001128">
    <property type="entry name" value="Cyt_P450"/>
</dbReference>
<dbReference type="InterPro" id="IPR036396">
    <property type="entry name" value="Cyt_P450_sf"/>
</dbReference>
<comment type="caution">
    <text evidence="3">The sequence shown here is derived from an EMBL/GenBank/DDBJ whole genome shotgun (WGS) entry which is preliminary data.</text>
</comment>
<keyword evidence="2" id="KW-0479">Metal-binding</keyword>
<accession>A0AAJ1X4K7</accession>
<evidence type="ECO:0000313" key="4">
    <source>
        <dbReference type="Proteomes" id="UP001239215"/>
    </source>
</evidence>
<keyword evidence="2" id="KW-0503">Monooxygenase</keyword>
<comment type="similarity">
    <text evidence="1 2">Belongs to the cytochrome P450 family.</text>
</comment>